<evidence type="ECO:0000256" key="1">
    <source>
        <dbReference type="ARBA" id="ARBA00007812"/>
    </source>
</evidence>
<dbReference type="InterPro" id="IPR029035">
    <property type="entry name" value="DHS-like_NAD/FAD-binding_dom"/>
</dbReference>
<dbReference type="GO" id="GO:0003824">
    <property type="term" value="F:catalytic activity"/>
    <property type="evidence" value="ECO:0007669"/>
    <property type="project" value="InterPro"/>
</dbReference>
<dbReference type="Pfam" id="PF02776">
    <property type="entry name" value="TPP_enzyme_N"/>
    <property type="match status" value="1"/>
</dbReference>
<dbReference type="Gene3D" id="3.40.50.1220">
    <property type="entry name" value="TPP-binding domain"/>
    <property type="match status" value="1"/>
</dbReference>
<feature type="domain" description="Thiamine pyrophosphate enzyme N-terminal TPP-binding" evidence="6">
    <location>
        <begin position="36"/>
        <end position="148"/>
    </location>
</feature>
<feature type="domain" description="Thiamine pyrophosphate enzyme central" evidence="4">
    <location>
        <begin position="226"/>
        <end position="349"/>
    </location>
</feature>
<dbReference type="PROSITE" id="PS00187">
    <property type="entry name" value="TPP_ENZYMES"/>
    <property type="match status" value="1"/>
</dbReference>
<dbReference type="SUPFAM" id="SSF52518">
    <property type="entry name" value="Thiamin diphosphate-binding fold (THDP-binding)"/>
    <property type="match status" value="2"/>
</dbReference>
<dbReference type="SUPFAM" id="SSF52467">
    <property type="entry name" value="DHS-like NAD/FAD-binding domain"/>
    <property type="match status" value="1"/>
</dbReference>
<dbReference type="PANTHER" id="PTHR42981">
    <property type="entry name" value="PYRUVATE DEHYDROGENASE [UBIQUINONE]"/>
    <property type="match status" value="1"/>
</dbReference>
<comment type="similarity">
    <text evidence="1 3">Belongs to the TPP enzyme family.</text>
</comment>
<sequence length="604" mass="66472">MPLQAVFFGGYAAKRFSRNGRRYGKNKGGRDMANKTAGKIAAELLKEWNIDHVYGMPGDSVNEFIDELRHEENSLRFIQVRHEETAALAAAADAKLTGKIGVCLSIAGPGAVHLLNGLYDAKADGAPVLAITGQVSSDEIGRDYFQEIGLERMFEDVAVFNQQVHSAEALPDLLNQAIRTAYSQKGAAVLSVSDDLFAEKIKRKAVYTSALYIEGDLEPKKSQLMQCAQLINQAKKPVILAGRGMKSARDELVEFADKAAAPIIVTLPAKGVVPDRHPHMLGNLGHIGTKPAYEAMEESDLLIMLGTSFPYRDYLPEDAPAIQLDNNPAKIGKRYPVTAGLVCDAKKGLFELTKTIERKSNRAFLESCIQHMRKWRYEVEKDEQVATEPLKPQQVIARLEDAVADDAVLSVDVGNVTVWTARHFNMTNQDFLISSWLGTMGCGLPGAISAKLSHPERQVVAVCGDGGFSMSMHDFPTAVKYELPIVVVILNNQNLGMIQYEQQEKGHVNYATALENVDYAKFAEACGGKGFSVTKHEELIPALKSAFHSQKPSIIDVAIEDEPPLPGKISYTQAVNYSKYMIKKLVEKKELDLPPLKKSLKRIF</sequence>
<keyword evidence="2 3" id="KW-0786">Thiamine pyrophosphate</keyword>
<accession>A0A8B5YC99</accession>
<evidence type="ECO:0000259" key="4">
    <source>
        <dbReference type="Pfam" id="PF00205"/>
    </source>
</evidence>
<dbReference type="PANTHER" id="PTHR42981:SF2">
    <property type="entry name" value="PYRUVATE DEHYDROGENASE [UBIQUINONE]"/>
    <property type="match status" value="1"/>
</dbReference>
<dbReference type="Proteomes" id="UP000435910">
    <property type="component" value="Unassembled WGS sequence"/>
</dbReference>
<feature type="domain" description="Thiamine pyrophosphate enzyme TPP-binding" evidence="5">
    <location>
        <begin position="412"/>
        <end position="557"/>
    </location>
</feature>
<dbReference type="Pfam" id="PF00205">
    <property type="entry name" value="TPP_enzyme_M"/>
    <property type="match status" value="1"/>
</dbReference>
<reference evidence="7 8" key="1">
    <citation type="submission" date="2019-06" db="EMBL/GenBank/DDBJ databases">
        <title>Genome sequence analysis of &gt;100 Bacillus licheniformis strains suggests intrinsic resistance to this species.</title>
        <authorList>
            <person name="Wels M."/>
            <person name="Siezen R.J."/>
            <person name="Johansen E."/>
            <person name="Stuer-Lauridsen B."/>
            <person name="Bjerre K."/>
            <person name="Nielsen B.K.K."/>
        </authorList>
    </citation>
    <scope>NUCLEOTIDE SEQUENCE [LARGE SCALE GENOMIC DNA]</scope>
    <source>
        <strain evidence="7 8">BAC-16736</strain>
    </source>
</reference>
<name>A0A8B5YC99_BACLI</name>
<dbReference type="GO" id="GO:0000287">
    <property type="term" value="F:magnesium ion binding"/>
    <property type="evidence" value="ECO:0007669"/>
    <property type="project" value="InterPro"/>
</dbReference>
<dbReference type="AlphaFoldDB" id="A0A8B5YC99"/>
<dbReference type="CDD" id="cd07039">
    <property type="entry name" value="TPP_PYR_POX"/>
    <property type="match status" value="1"/>
</dbReference>
<protein>
    <submittedName>
        <fullName evidence="7">Putative thiamine pyrophosphate-containing protein YdaP</fullName>
    </submittedName>
</protein>
<evidence type="ECO:0000313" key="8">
    <source>
        <dbReference type="Proteomes" id="UP000435910"/>
    </source>
</evidence>
<comment type="caution">
    <text evidence="7">The sequence shown here is derived from an EMBL/GenBank/DDBJ whole genome shotgun (WGS) entry which is preliminary data.</text>
</comment>
<gene>
    <name evidence="7" type="ORF">CHCC16736_0230</name>
</gene>
<evidence type="ECO:0000259" key="6">
    <source>
        <dbReference type="Pfam" id="PF02776"/>
    </source>
</evidence>
<dbReference type="InterPro" id="IPR047212">
    <property type="entry name" value="TPP_POXB-like"/>
</dbReference>
<dbReference type="GO" id="GO:0030976">
    <property type="term" value="F:thiamine pyrophosphate binding"/>
    <property type="evidence" value="ECO:0007669"/>
    <property type="project" value="InterPro"/>
</dbReference>
<dbReference type="Gene3D" id="3.40.50.970">
    <property type="match status" value="2"/>
</dbReference>
<dbReference type="InterPro" id="IPR047211">
    <property type="entry name" value="POXB-like"/>
</dbReference>
<dbReference type="InterPro" id="IPR011766">
    <property type="entry name" value="TPP_enzyme_TPP-bd"/>
</dbReference>
<evidence type="ECO:0000256" key="3">
    <source>
        <dbReference type="RuleBase" id="RU362132"/>
    </source>
</evidence>
<dbReference type="CDD" id="cd02014">
    <property type="entry name" value="TPP_POX"/>
    <property type="match status" value="1"/>
</dbReference>
<dbReference type="InterPro" id="IPR012000">
    <property type="entry name" value="Thiamin_PyroP_enz_cen_dom"/>
</dbReference>
<dbReference type="EMBL" id="NILC01000022">
    <property type="protein sequence ID" value="TWL28135.1"/>
    <property type="molecule type" value="Genomic_DNA"/>
</dbReference>
<organism evidence="7 8">
    <name type="scientific">Bacillus licheniformis</name>
    <dbReference type="NCBI Taxonomy" id="1402"/>
    <lineage>
        <taxon>Bacteria</taxon>
        <taxon>Bacillati</taxon>
        <taxon>Bacillota</taxon>
        <taxon>Bacilli</taxon>
        <taxon>Bacillales</taxon>
        <taxon>Bacillaceae</taxon>
        <taxon>Bacillus</taxon>
    </lineage>
</organism>
<evidence type="ECO:0000259" key="5">
    <source>
        <dbReference type="Pfam" id="PF02775"/>
    </source>
</evidence>
<dbReference type="InterPro" id="IPR047210">
    <property type="entry name" value="TPP_PYR_POXB-like"/>
</dbReference>
<proteinExistence type="inferred from homology"/>
<dbReference type="InterPro" id="IPR029061">
    <property type="entry name" value="THDP-binding"/>
</dbReference>
<evidence type="ECO:0000256" key="2">
    <source>
        <dbReference type="ARBA" id="ARBA00023052"/>
    </source>
</evidence>
<dbReference type="InterPro" id="IPR012001">
    <property type="entry name" value="Thiamin_PyroP_enz_TPP-bd_dom"/>
</dbReference>
<dbReference type="NCBIfam" id="NF006377">
    <property type="entry name" value="PRK08611.1"/>
    <property type="match status" value="1"/>
</dbReference>
<evidence type="ECO:0000313" key="7">
    <source>
        <dbReference type="EMBL" id="TWL28135.1"/>
    </source>
</evidence>
<dbReference type="InterPro" id="IPR000399">
    <property type="entry name" value="TPP-bd_CS"/>
</dbReference>
<dbReference type="Pfam" id="PF02775">
    <property type="entry name" value="TPP_enzyme_C"/>
    <property type="match status" value="1"/>
</dbReference>